<gene>
    <name evidence="2" type="ORF">KUV50_17000</name>
</gene>
<dbReference type="InterPro" id="IPR008928">
    <property type="entry name" value="6-hairpin_glycosidase_sf"/>
</dbReference>
<name>A0A953HWM9_9BACT</name>
<dbReference type="AlphaFoldDB" id="A0A953HWM9"/>
<sequence>MGSAEKNRLQENFNYKRYWHKWGPYLSERQWGTVREDYSADGSAWTYFPHDHARSRVYRWGEDGIGGITDTRCRICFSPTFWNGKDPILKERLFGLSGLEGNHGEDVKELYFHLENSPSHAYMKYLYKYPQNPFPYEDLLRTNASRSKNDREYEILETGVFDNNAYFDLFIEYAKADAEDILIRITAHNRSTKDAELYVLPSVWLRNLWSFHDVMGEYFIEKRKNEDGYGSVEVYQPERGHYHFYFERPDRWLFTGNETNTERLYDIPNQTPYVKDLFHTMILENDFTLMDGKTSGTKFAPMYQRMISAGDSVNFKMRLSQKVHHSNPLKNSFKDVFDTRIKESDAYFRSISTAEDEAQFQIQKQALSGMMWNKQYYHFDINQWLNGDPNQPAPPQERKKGRNAQWIHLHNEDVLSMPDKWEFPWYATWDLAFHTISIGLMDLEWAKLQLNKVLREWYMSPRGQIPAYEWNFSDVNPPVHAWATFEIYKSEKQKTGKKDIQFLKRVFHKLNMNFTWWVNQKDRRGNNVMEGGFLGLDNIGIFNRSEEIPGVGFLEQVDGTAWVSMFALRMLQMAIEIAVVDPSYEDMATKYFEHFVYISAALNKIGKDWVGSWDEQDGFFYDLLINPEKKSYRPIKVRSLVGLSPLFASSILRRKDLDKLPTFTQGIKWFYDYRRKHYEYEVLEDYDENEDILLSLVPKSRLKRLIDAMGDPEEFFSPYGIRSLSKQYEKAPYVFTVEGKEYRIKYSPGESTTTLFGGNSNWRGPVWFPINYLIIKALREYHSFYGDSFHVCHPHNPDKSITLDELSTLIQRNLISIFLKDSQGNRPVNQQHADWFKDPHFKDYILFYEHFHGDHGRGLGASHQTGWTGLIANLINDVATENK</sequence>
<protein>
    <submittedName>
        <fullName evidence="2">Glucosidase</fullName>
    </submittedName>
</protein>
<proteinExistence type="predicted"/>
<dbReference type="RefSeq" id="WP_222581392.1">
    <property type="nucleotide sequence ID" value="NZ_JAHVHU010000018.1"/>
</dbReference>
<dbReference type="GO" id="GO:0004573">
    <property type="term" value="F:Glc3Man9GlcNAc2 oligosaccharide glucosidase activity"/>
    <property type="evidence" value="ECO:0007669"/>
    <property type="project" value="InterPro"/>
</dbReference>
<evidence type="ECO:0000313" key="3">
    <source>
        <dbReference type="Proteomes" id="UP000753961"/>
    </source>
</evidence>
<dbReference type="InterPro" id="IPR012341">
    <property type="entry name" value="6hp_glycosidase-like_sf"/>
</dbReference>
<dbReference type="PANTHER" id="PTHR10412">
    <property type="entry name" value="MANNOSYL-OLIGOSACCHARIDE GLUCOSIDASE"/>
    <property type="match status" value="1"/>
</dbReference>
<keyword evidence="3" id="KW-1185">Reference proteome</keyword>
<dbReference type="EMBL" id="JAHVHU010000018">
    <property type="protein sequence ID" value="MBY5959855.1"/>
    <property type="molecule type" value="Genomic_DNA"/>
</dbReference>
<dbReference type="InterPro" id="IPR004888">
    <property type="entry name" value="Glycoside_hydrolase_63"/>
</dbReference>
<dbReference type="Proteomes" id="UP000753961">
    <property type="component" value="Unassembled WGS sequence"/>
</dbReference>
<evidence type="ECO:0000259" key="1">
    <source>
        <dbReference type="Pfam" id="PF03200"/>
    </source>
</evidence>
<dbReference type="InterPro" id="IPR031335">
    <property type="entry name" value="Glyco_hydro_63_C"/>
</dbReference>
<comment type="caution">
    <text evidence="2">The sequence shown here is derived from an EMBL/GenBank/DDBJ whole genome shotgun (WGS) entry which is preliminary data.</text>
</comment>
<accession>A0A953HWM9</accession>
<dbReference type="Pfam" id="PF03200">
    <property type="entry name" value="Glyco_hydro_63"/>
    <property type="match status" value="1"/>
</dbReference>
<reference evidence="2" key="1">
    <citation type="submission" date="2021-06" db="EMBL/GenBank/DDBJ databases">
        <title>44 bacteria genomes isolated from Dapeng, Shenzhen.</title>
        <authorList>
            <person name="Zheng W."/>
            <person name="Yu S."/>
            <person name="Huang Y."/>
        </authorList>
    </citation>
    <scope>NUCLEOTIDE SEQUENCE</scope>
    <source>
        <strain evidence="2">DP5N28-2</strain>
    </source>
</reference>
<dbReference type="GO" id="GO:0009311">
    <property type="term" value="P:oligosaccharide metabolic process"/>
    <property type="evidence" value="ECO:0007669"/>
    <property type="project" value="InterPro"/>
</dbReference>
<dbReference type="Gene3D" id="1.50.10.10">
    <property type="match status" value="1"/>
</dbReference>
<dbReference type="PANTHER" id="PTHR10412:SF10">
    <property type="entry name" value="GLYCOSYL HYDROLASE FAMILY 63 C-TERMINAL DOMAIN-CONTAINING PROTEIN"/>
    <property type="match status" value="1"/>
</dbReference>
<dbReference type="SUPFAM" id="SSF48208">
    <property type="entry name" value="Six-hairpin glycosidases"/>
    <property type="match status" value="1"/>
</dbReference>
<organism evidence="2 3">
    <name type="scientific">Membranihabitans marinus</name>
    <dbReference type="NCBI Taxonomy" id="1227546"/>
    <lineage>
        <taxon>Bacteria</taxon>
        <taxon>Pseudomonadati</taxon>
        <taxon>Bacteroidota</taxon>
        <taxon>Saprospiria</taxon>
        <taxon>Saprospirales</taxon>
        <taxon>Saprospiraceae</taxon>
        <taxon>Membranihabitans</taxon>
    </lineage>
</organism>
<feature type="domain" description="Glycosyl hydrolase family 63 C-terminal" evidence="1">
    <location>
        <begin position="692"/>
        <end position="788"/>
    </location>
</feature>
<evidence type="ECO:0000313" key="2">
    <source>
        <dbReference type="EMBL" id="MBY5959855.1"/>
    </source>
</evidence>